<dbReference type="EMBL" id="JAULSY010000061">
    <property type="protein sequence ID" value="KAK0668130.1"/>
    <property type="molecule type" value="Genomic_DNA"/>
</dbReference>
<dbReference type="Gene3D" id="3.90.1410.10">
    <property type="entry name" value="set domain protein methyltransferase, domain 1"/>
    <property type="match status" value="1"/>
</dbReference>
<dbReference type="GO" id="GO:0016279">
    <property type="term" value="F:protein-lysine N-methyltransferase activity"/>
    <property type="evidence" value="ECO:0007669"/>
    <property type="project" value="InterPro"/>
</dbReference>
<feature type="domain" description="SET" evidence="1">
    <location>
        <begin position="19"/>
        <end position="247"/>
    </location>
</feature>
<accession>A0AA39ZCW5</accession>
<organism evidence="2 3">
    <name type="scientific">Cercophora samala</name>
    <dbReference type="NCBI Taxonomy" id="330535"/>
    <lineage>
        <taxon>Eukaryota</taxon>
        <taxon>Fungi</taxon>
        <taxon>Dikarya</taxon>
        <taxon>Ascomycota</taxon>
        <taxon>Pezizomycotina</taxon>
        <taxon>Sordariomycetes</taxon>
        <taxon>Sordariomycetidae</taxon>
        <taxon>Sordariales</taxon>
        <taxon>Lasiosphaeriaceae</taxon>
        <taxon>Cercophora</taxon>
    </lineage>
</organism>
<dbReference type="PANTHER" id="PTHR13271:SF137">
    <property type="entry name" value="SET DOMAIN-CONTAINING PROTEIN"/>
    <property type="match status" value="1"/>
</dbReference>
<dbReference type="SUPFAM" id="SSF82199">
    <property type="entry name" value="SET domain"/>
    <property type="match status" value="1"/>
</dbReference>
<dbReference type="InterPro" id="IPR044429">
    <property type="entry name" value="SETD4_SET"/>
</dbReference>
<evidence type="ECO:0000259" key="1">
    <source>
        <dbReference type="PROSITE" id="PS50280"/>
    </source>
</evidence>
<evidence type="ECO:0000313" key="2">
    <source>
        <dbReference type="EMBL" id="KAK0668130.1"/>
    </source>
</evidence>
<keyword evidence="3" id="KW-1185">Reference proteome</keyword>
<sequence length="397" mass="45500">MEAYDELLRWASKQGVEVHGIEPKRIPGRGIGVVASKDLKANERLIYVPTASLRTLTTVRPEIRKALPPPAPKNKGTPVHALLAAELFLETPALKRKHAPWHAVVPTREDILSSLPLAWPESDYETLHALLPFAARNHLTKQKAKFEKDWELTRDVLLPKLGLSPSKGRYSKQEFLYHWLLVNTRTFYHETPKTERLSKDDKMALQPVADLLNHSDEGCEVAFDTGCFTISADRSYKRGEEVYICYGTHSNDFLMVEYGFCPEENKWDEVCVDEVVLEEMTEKEKERLEERDFLGRYLIDERNLGGCWRTRVALMVKCVSGSEWERLVGEGEDGGEEVQKMVDRVMVRIMNKFLKRCREAIGELEGVGASGEMVLMRWRQIERLVEKSLEELEAGSR</sequence>
<dbReference type="InterPro" id="IPR050600">
    <property type="entry name" value="SETD3_SETD6_MTase"/>
</dbReference>
<dbReference type="AlphaFoldDB" id="A0AA39ZCW5"/>
<dbReference type="InterPro" id="IPR001214">
    <property type="entry name" value="SET_dom"/>
</dbReference>
<reference evidence="2" key="1">
    <citation type="submission" date="2023-06" db="EMBL/GenBank/DDBJ databases">
        <title>Genome-scale phylogeny and comparative genomics of the fungal order Sordariales.</title>
        <authorList>
            <consortium name="Lawrence Berkeley National Laboratory"/>
            <person name="Hensen N."/>
            <person name="Bonometti L."/>
            <person name="Westerberg I."/>
            <person name="Brannstrom I.O."/>
            <person name="Guillou S."/>
            <person name="Cros-Aarteil S."/>
            <person name="Calhoun S."/>
            <person name="Haridas S."/>
            <person name="Kuo A."/>
            <person name="Mondo S."/>
            <person name="Pangilinan J."/>
            <person name="Riley R."/>
            <person name="Labutti K."/>
            <person name="Andreopoulos B."/>
            <person name="Lipzen A."/>
            <person name="Chen C."/>
            <person name="Yanf M."/>
            <person name="Daum C."/>
            <person name="Ng V."/>
            <person name="Clum A."/>
            <person name="Steindorff A."/>
            <person name="Ohm R."/>
            <person name="Martin F."/>
            <person name="Silar P."/>
            <person name="Natvig D."/>
            <person name="Lalanne C."/>
            <person name="Gautier V."/>
            <person name="Ament-Velasquez S.L."/>
            <person name="Kruys A."/>
            <person name="Hutchinson M.I."/>
            <person name="Powell A.J."/>
            <person name="Barry K."/>
            <person name="Miller A.N."/>
            <person name="Grigoriev I.V."/>
            <person name="Debuchy R."/>
            <person name="Gladieux P."/>
            <person name="Thoren M.H."/>
            <person name="Johannesson H."/>
        </authorList>
    </citation>
    <scope>NUCLEOTIDE SEQUENCE</scope>
    <source>
        <strain evidence="2">CBS 307.81</strain>
    </source>
</reference>
<dbReference type="PANTHER" id="PTHR13271">
    <property type="entry name" value="UNCHARACTERIZED PUTATIVE METHYLTRANSFERASE"/>
    <property type="match status" value="1"/>
</dbReference>
<dbReference type="Pfam" id="PF00856">
    <property type="entry name" value="SET"/>
    <property type="match status" value="1"/>
</dbReference>
<dbReference type="InterPro" id="IPR046341">
    <property type="entry name" value="SET_dom_sf"/>
</dbReference>
<dbReference type="Proteomes" id="UP001174997">
    <property type="component" value="Unassembled WGS sequence"/>
</dbReference>
<comment type="caution">
    <text evidence="2">The sequence shown here is derived from an EMBL/GenBank/DDBJ whole genome shotgun (WGS) entry which is preliminary data.</text>
</comment>
<protein>
    <recommendedName>
        <fullName evidence="1">SET domain-containing protein</fullName>
    </recommendedName>
</protein>
<proteinExistence type="predicted"/>
<dbReference type="PROSITE" id="PS50280">
    <property type="entry name" value="SET"/>
    <property type="match status" value="1"/>
</dbReference>
<gene>
    <name evidence="2" type="ORF">QBC41DRAFT_347443</name>
</gene>
<dbReference type="CDD" id="cd19177">
    <property type="entry name" value="SET_SETD4"/>
    <property type="match status" value="1"/>
</dbReference>
<name>A0AA39ZCW5_9PEZI</name>
<evidence type="ECO:0000313" key="3">
    <source>
        <dbReference type="Proteomes" id="UP001174997"/>
    </source>
</evidence>